<evidence type="ECO:0000256" key="8">
    <source>
        <dbReference type="RuleBase" id="RU000488"/>
    </source>
</evidence>
<dbReference type="SUPFAM" id="SSF103506">
    <property type="entry name" value="Mitochondrial carrier"/>
    <property type="match status" value="1"/>
</dbReference>
<dbReference type="Gene3D" id="1.50.40.10">
    <property type="entry name" value="Mitochondrial carrier domain"/>
    <property type="match status" value="1"/>
</dbReference>
<dbReference type="InterPro" id="IPR002067">
    <property type="entry name" value="MCP"/>
</dbReference>
<dbReference type="Pfam" id="PF00153">
    <property type="entry name" value="Mito_carr"/>
    <property type="match status" value="3"/>
</dbReference>
<keyword evidence="11" id="KW-1185">Reference proteome</keyword>
<evidence type="ECO:0000256" key="2">
    <source>
        <dbReference type="ARBA" id="ARBA00006375"/>
    </source>
</evidence>
<evidence type="ECO:0000256" key="6">
    <source>
        <dbReference type="ARBA" id="ARBA00023136"/>
    </source>
</evidence>
<evidence type="ECO:0000256" key="7">
    <source>
        <dbReference type="PROSITE-ProRule" id="PRU00282"/>
    </source>
</evidence>
<feature type="transmembrane region" description="Helical" evidence="9">
    <location>
        <begin position="245"/>
        <end position="269"/>
    </location>
</feature>
<evidence type="ECO:0000256" key="5">
    <source>
        <dbReference type="ARBA" id="ARBA00022737"/>
    </source>
</evidence>
<reference evidence="10 11" key="1">
    <citation type="submission" date="2015-04" db="EMBL/GenBank/DDBJ databases">
        <title>Lasius niger genome sequencing.</title>
        <authorList>
            <person name="Konorov E.A."/>
            <person name="Nikitin M.A."/>
            <person name="Kirill M.V."/>
            <person name="Chang P."/>
        </authorList>
    </citation>
    <scope>NUCLEOTIDE SEQUENCE [LARGE SCALE GENOMIC DNA]</scope>
    <source>
        <tissue evidence="10">Whole</tissue>
    </source>
</reference>
<protein>
    <submittedName>
        <fullName evidence="10">Solute carrier family 25 member 42-like protein</fullName>
    </submittedName>
</protein>
<dbReference type="PRINTS" id="PR00926">
    <property type="entry name" value="MITOCARRIER"/>
</dbReference>
<comment type="caution">
    <text evidence="10">The sequence shown here is derived from an EMBL/GenBank/DDBJ whole genome shotgun (WGS) entry which is preliminary data.</text>
</comment>
<dbReference type="PROSITE" id="PS50920">
    <property type="entry name" value="SOLCAR"/>
    <property type="match status" value="3"/>
</dbReference>
<comment type="similarity">
    <text evidence="2 8">Belongs to the mitochondrial carrier (TC 2.A.29) family.</text>
</comment>
<dbReference type="PaxDb" id="67767-A0A0J7L1X5"/>
<keyword evidence="9" id="KW-1133">Transmembrane helix</keyword>
<dbReference type="GO" id="GO:0016020">
    <property type="term" value="C:membrane"/>
    <property type="evidence" value="ECO:0007669"/>
    <property type="project" value="UniProtKB-SubCell"/>
</dbReference>
<dbReference type="Proteomes" id="UP000036403">
    <property type="component" value="Unassembled WGS sequence"/>
</dbReference>
<keyword evidence="3 8" id="KW-0813">Transport</keyword>
<evidence type="ECO:0000256" key="1">
    <source>
        <dbReference type="ARBA" id="ARBA00004141"/>
    </source>
</evidence>
<evidence type="ECO:0000256" key="4">
    <source>
        <dbReference type="ARBA" id="ARBA00022692"/>
    </source>
</evidence>
<feature type="repeat" description="Solcar" evidence="7">
    <location>
        <begin position="254"/>
        <end position="341"/>
    </location>
</feature>
<accession>A0A0J7L1X5</accession>
<keyword evidence="6 7" id="KW-0472">Membrane</keyword>
<dbReference type="STRING" id="67767.A0A0J7L1X5"/>
<keyword evidence="4 7" id="KW-0812">Transmembrane</keyword>
<comment type="subcellular location">
    <subcellularLocation>
        <location evidence="1">Membrane</location>
        <topology evidence="1">Multi-pass membrane protein</topology>
    </subcellularLocation>
</comment>
<proteinExistence type="inferred from homology"/>
<dbReference type="GO" id="GO:0055085">
    <property type="term" value="P:transmembrane transport"/>
    <property type="evidence" value="ECO:0007669"/>
    <property type="project" value="InterPro"/>
</dbReference>
<feature type="repeat" description="Solcar" evidence="7">
    <location>
        <begin position="65"/>
        <end position="151"/>
    </location>
</feature>
<dbReference type="OrthoDB" id="270584at2759"/>
<keyword evidence="5" id="KW-0677">Repeat</keyword>
<dbReference type="InterPro" id="IPR023395">
    <property type="entry name" value="MCP_dom_sf"/>
</dbReference>
<evidence type="ECO:0000313" key="11">
    <source>
        <dbReference type="Proteomes" id="UP000036403"/>
    </source>
</evidence>
<feature type="transmembrane region" description="Helical" evidence="9">
    <location>
        <begin position="217"/>
        <end position="239"/>
    </location>
</feature>
<sequence length="352" mass="38730">MSGHATRPGDPGGQAVLEHCIQVAVSPIAGKHVASTSSATSVPPMERQDADVAIKCIGKEISITQRVWTSLLSGAVAGALAKTTIAPLDRTKINFQISKQPYSARAALEFLSRALRTEGLLSLWRGNSATMVRIVPYSAVQFTAHEQWKRILRVNGAERQKPWASFLAGALAGVTSQTMTYPLDLMRARMAVTLKAEYRTLRQAFWRIYKEEGILTYYRGFTATILGVIPYAGCSFFTYDMLRNLLTVYTVTIPGFSTSLICGAIAGMIGQTSSYPLDIVRRRMQTSAIKGQHYHTITSTVVKIYTEEGIMAFYKGLSMNWVKGPIAVGISFATHDTIRDTLRKVICEDNDT</sequence>
<dbReference type="EMBL" id="LBMM01001164">
    <property type="protein sequence ID" value="KMQ96797.1"/>
    <property type="molecule type" value="Genomic_DNA"/>
</dbReference>
<name>A0A0J7L1X5_LASNI</name>
<gene>
    <name evidence="10" type="ORF">RF55_2896</name>
</gene>
<evidence type="ECO:0000313" key="10">
    <source>
        <dbReference type="EMBL" id="KMQ96797.1"/>
    </source>
</evidence>
<evidence type="ECO:0000256" key="9">
    <source>
        <dbReference type="SAM" id="Phobius"/>
    </source>
</evidence>
<dbReference type="InterPro" id="IPR018108">
    <property type="entry name" value="MCP_transmembrane"/>
</dbReference>
<evidence type="ECO:0000256" key="3">
    <source>
        <dbReference type="ARBA" id="ARBA00022448"/>
    </source>
</evidence>
<feature type="repeat" description="Solcar" evidence="7">
    <location>
        <begin position="160"/>
        <end position="245"/>
    </location>
</feature>
<dbReference type="PANTHER" id="PTHR24089">
    <property type="entry name" value="SOLUTE CARRIER FAMILY 25"/>
    <property type="match status" value="1"/>
</dbReference>
<dbReference type="AlphaFoldDB" id="A0A0J7L1X5"/>
<organism evidence="10 11">
    <name type="scientific">Lasius niger</name>
    <name type="common">Black garden ant</name>
    <dbReference type="NCBI Taxonomy" id="67767"/>
    <lineage>
        <taxon>Eukaryota</taxon>
        <taxon>Metazoa</taxon>
        <taxon>Ecdysozoa</taxon>
        <taxon>Arthropoda</taxon>
        <taxon>Hexapoda</taxon>
        <taxon>Insecta</taxon>
        <taxon>Pterygota</taxon>
        <taxon>Neoptera</taxon>
        <taxon>Endopterygota</taxon>
        <taxon>Hymenoptera</taxon>
        <taxon>Apocrita</taxon>
        <taxon>Aculeata</taxon>
        <taxon>Formicoidea</taxon>
        <taxon>Formicidae</taxon>
        <taxon>Formicinae</taxon>
        <taxon>Lasius</taxon>
        <taxon>Lasius</taxon>
    </lineage>
</organism>